<proteinExistence type="predicted"/>
<comment type="caution">
    <text evidence="1">The sequence shown here is derived from an EMBL/GenBank/DDBJ whole genome shotgun (WGS) entry which is preliminary data.</text>
</comment>
<dbReference type="EMBL" id="JAHCTB010000008">
    <property type="protein sequence ID" value="MBT0609207.1"/>
    <property type="molecule type" value="Genomic_DNA"/>
</dbReference>
<keyword evidence="2" id="KW-1185">Reference proteome</keyword>
<dbReference type="Proteomes" id="UP001297092">
    <property type="component" value="Unassembled WGS sequence"/>
</dbReference>
<sequence length="153" mass="17831">MDFEKCYKKTNHDSLQAEGKGFWSQIDFEKQKEFYKRISPSTFDEIWMYCESTYYPSETKADDICAVATGNYQKYLADFGKSNPRIAKYAERIKASGDFGGFDIQYGNVLTDEKNFDLDDPNIQLILAVHYLSMNDQEKRNAELIERNLPNIE</sequence>
<evidence type="ECO:0000313" key="1">
    <source>
        <dbReference type="EMBL" id="MBT0609207.1"/>
    </source>
</evidence>
<protein>
    <submittedName>
        <fullName evidence="1">Uncharacterized protein</fullName>
    </submittedName>
</protein>
<reference evidence="1 2" key="1">
    <citation type="submission" date="2021-05" db="EMBL/GenBank/DDBJ databases">
        <title>Aequorivita echinoideorum JCM 30378 genome.</title>
        <authorList>
            <person name="Zhang H."/>
            <person name="Li C."/>
        </authorList>
    </citation>
    <scope>NUCLEOTIDE SEQUENCE [LARGE SCALE GENOMIC DNA]</scope>
    <source>
        <strain evidence="1 2">JCM30378</strain>
    </source>
</reference>
<gene>
    <name evidence="1" type="ORF">KIV10_13550</name>
</gene>
<evidence type="ECO:0000313" key="2">
    <source>
        <dbReference type="Proteomes" id="UP001297092"/>
    </source>
</evidence>
<accession>A0ABS5SA37</accession>
<name>A0ABS5SA37_9FLAO</name>
<organism evidence="1 2">
    <name type="scientific">Aequorivita echinoideorum</name>
    <dbReference type="NCBI Taxonomy" id="1549647"/>
    <lineage>
        <taxon>Bacteria</taxon>
        <taxon>Pseudomonadati</taxon>
        <taxon>Bacteroidota</taxon>
        <taxon>Flavobacteriia</taxon>
        <taxon>Flavobacteriales</taxon>
        <taxon>Flavobacteriaceae</taxon>
        <taxon>Aequorivita</taxon>
    </lineage>
</organism>